<dbReference type="Gene3D" id="6.10.250.920">
    <property type="match status" value="1"/>
</dbReference>
<dbReference type="EMBL" id="JAUTXT010000027">
    <property type="protein sequence ID" value="KAK3673192.1"/>
    <property type="molecule type" value="Genomic_DNA"/>
</dbReference>
<evidence type="ECO:0000256" key="4">
    <source>
        <dbReference type="SAM" id="Coils"/>
    </source>
</evidence>
<feature type="region of interest" description="Disordered" evidence="5">
    <location>
        <begin position="1"/>
        <end position="84"/>
    </location>
</feature>
<gene>
    <name evidence="7" type="primary">SMC5_1</name>
    <name evidence="7" type="ORF">LTR78_007032</name>
</gene>
<feature type="compositionally biased region" description="Polar residues" evidence="5">
    <location>
        <begin position="64"/>
        <end position="74"/>
    </location>
</feature>
<feature type="coiled-coil region" evidence="4">
    <location>
        <begin position="816"/>
        <end position="871"/>
    </location>
</feature>
<proteinExistence type="inferred from homology"/>
<keyword evidence="8" id="KW-1185">Reference proteome</keyword>
<feature type="coiled-coil region" evidence="4">
    <location>
        <begin position="921"/>
        <end position="958"/>
    </location>
</feature>
<organism evidence="7 8">
    <name type="scientific">Recurvomyces mirabilis</name>
    <dbReference type="NCBI Taxonomy" id="574656"/>
    <lineage>
        <taxon>Eukaryota</taxon>
        <taxon>Fungi</taxon>
        <taxon>Dikarya</taxon>
        <taxon>Ascomycota</taxon>
        <taxon>Pezizomycotina</taxon>
        <taxon>Dothideomycetes</taxon>
        <taxon>Dothideomycetidae</taxon>
        <taxon>Mycosphaerellales</taxon>
        <taxon>Teratosphaeriaceae</taxon>
        <taxon>Recurvomyces</taxon>
    </lineage>
</organism>
<name>A0AAE1BZ70_9PEZI</name>
<dbReference type="GO" id="GO:0000724">
    <property type="term" value="P:double-strand break repair via homologous recombination"/>
    <property type="evidence" value="ECO:0007669"/>
    <property type="project" value="TreeGrafter"/>
</dbReference>
<evidence type="ECO:0000259" key="6">
    <source>
        <dbReference type="Pfam" id="PF02463"/>
    </source>
</evidence>
<evidence type="ECO:0000256" key="1">
    <source>
        <dbReference type="ARBA" id="ARBA00010171"/>
    </source>
</evidence>
<evidence type="ECO:0000256" key="3">
    <source>
        <dbReference type="ARBA" id="ARBA00023054"/>
    </source>
</evidence>
<dbReference type="Proteomes" id="UP001274830">
    <property type="component" value="Unassembled WGS sequence"/>
</dbReference>
<dbReference type="AlphaFoldDB" id="A0AAE1BZ70"/>
<comment type="similarity">
    <text evidence="1">Belongs to the SMC family. SMC5 subfamily.</text>
</comment>
<keyword evidence="3 4" id="KW-0175">Coiled coil</keyword>
<dbReference type="PANTHER" id="PTHR45916:SF1">
    <property type="entry name" value="STRUCTURAL MAINTENANCE OF CHROMOSOMES PROTEIN 5"/>
    <property type="match status" value="1"/>
</dbReference>
<evidence type="ECO:0000256" key="5">
    <source>
        <dbReference type="SAM" id="MobiDB-lite"/>
    </source>
</evidence>
<dbReference type="InterPro" id="IPR027417">
    <property type="entry name" value="P-loop_NTPase"/>
</dbReference>
<dbReference type="GO" id="GO:0003697">
    <property type="term" value="F:single-stranded DNA binding"/>
    <property type="evidence" value="ECO:0007669"/>
    <property type="project" value="TreeGrafter"/>
</dbReference>
<dbReference type="RefSeq" id="XP_064692157.1">
    <property type="nucleotide sequence ID" value="XM_064840277.1"/>
</dbReference>
<feature type="region of interest" description="Disordered" evidence="5">
    <location>
        <begin position="304"/>
        <end position="327"/>
    </location>
</feature>
<accession>A0AAE1BZ70</accession>
<dbReference type="GeneID" id="89964823"/>
<dbReference type="PANTHER" id="PTHR45916">
    <property type="entry name" value="STRUCTURAL MAINTENANCE OF CHROMOSOMES PROTEIN 5"/>
    <property type="match status" value="1"/>
</dbReference>
<protein>
    <recommendedName>
        <fullName evidence="2">Structural maintenance of chromosomes protein 5</fullName>
    </recommendedName>
</protein>
<comment type="caution">
    <text evidence="7">The sequence shown here is derived from an EMBL/GenBank/DDBJ whole genome shotgun (WGS) entry which is preliminary data.</text>
</comment>
<feature type="domain" description="RecF/RecN/SMC N-terminal" evidence="6">
    <location>
        <begin position="83"/>
        <end position="1083"/>
    </location>
</feature>
<dbReference type="Gene3D" id="3.40.50.300">
    <property type="entry name" value="P-loop containing nucleotide triphosphate hydrolases"/>
    <property type="match status" value="2"/>
</dbReference>
<feature type="compositionally biased region" description="Basic and acidic residues" evidence="5">
    <location>
        <begin position="34"/>
        <end position="44"/>
    </location>
</feature>
<dbReference type="GO" id="GO:0030915">
    <property type="term" value="C:Smc5-Smc6 complex"/>
    <property type="evidence" value="ECO:0007669"/>
    <property type="project" value="TreeGrafter"/>
</dbReference>
<dbReference type="SUPFAM" id="SSF52540">
    <property type="entry name" value="P-loop containing nucleoside triphosphate hydrolases"/>
    <property type="match status" value="2"/>
</dbReference>
<sequence length="1130" mass="128597">MSDPGSVTPRRRRREGEDEEDEDQLYTGSGAKRARTDDNEHNDSNADDESVSEDGPLLPDNFRRSPQSQRQTGRPRQHQPGSLVRIEMTNFVTYSKAQFSLGPNLNMIIGPNGTGKSTLVCAICLGLGWKPENLGRAKLVGEFVKHGEKKAVIEIELAADPKRHAENPVITTRIIREGNKAEFAIDGKKVTKKELDALMKSFSIQIDNLCQFLPQDRVVEFAALSPVDLLTHTQRAAAPPQMHVWHDQLKASRKAQKTQQVEQQALIDELKSKEQRQAQQQEIVERLRERSELQNRAAVLERLRPFPQYKAAKQRHTDAKERKKDAERELKRLQRQVQPNLQAEEDKTEYLASVEAVALKRGKMVERLEKTAADKRAELTSKQEELDSCETRIEKAKETSKSARANMPRLQQDRSKIERAMQTPPAQVDLASLNEQVREKTRLMRGAQERQTEIKQEIGSLAQRMKDRQQVMVDAEKDQETLQTQAGQQASKLKNASRDAHRAWEWIQSHDNRFQGRVYGPPIVECTVTDPRYAAVVENALGPGEMVAFTVTSRDDYFTLNRALRDELGMDNINIRQSEQALAAFRAPCSGEQLQTLGLQSWILDLIEGPEPVLAMLCDNRNIHAMAYASRELNGARLDQLKSQNSPVSSWITPSEHYQVTRRREYGDRGTSVRTTALRQAKFFTDAPSAHNEDAEIAARVDEARREHAECDEKKTALRTEYNDLVKRYEELQSQENDIKEEKRQKQTAQTHFAALPAKLTNAQRKIDEAKGSIDNAAAQCREIMSEGDKYTLEKGQLAIDYAFAVNILREHIVPLVEAQILVIEAKSDLEQMQLRTRQEREMLHQREQEVRRLDEEMRALLNDGKRLRDLCQLVDMDDELVAQIYDNEVKDWDEVQLSAEIESVGATLNLSDGQGNQHVLAEYEKRAKVIEQKRSELADVEEALEGLDNEIKEVKEQWEPQLDQLISHISDAFADNFSKIQCAGEVGIHKDEDFELWAIQIKVKFRESEPLTLLDSHRQSGGERAVSTIFYLMALQSLARAPFRVVDEINQGMDPRNERLVHSRMVDIACSEESASQYFLITPKLLGGLKYHPDMRVHCIASGEHMPDDFRKLDFGVLAQKALAIKACG</sequence>
<dbReference type="InterPro" id="IPR003395">
    <property type="entry name" value="RecF/RecN/SMC_N"/>
</dbReference>
<feature type="coiled-coil region" evidence="4">
    <location>
        <begin position="365"/>
        <end position="450"/>
    </location>
</feature>
<evidence type="ECO:0000313" key="8">
    <source>
        <dbReference type="Proteomes" id="UP001274830"/>
    </source>
</evidence>
<dbReference type="GO" id="GO:0005634">
    <property type="term" value="C:nucleus"/>
    <property type="evidence" value="ECO:0007669"/>
    <property type="project" value="TreeGrafter"/>
</dbReference>
<evidence type="ECO:0000313" key="7">
    <source>
        <dbReference type="EMBL" id="KAK3673192.1"/>
    </source>
</evidence>
<feature type="coiled-coil region" evidence="4">
    <location>
        <begin position="701"/>
        <end position="787"/>
    </location>
</feature>
<reference evidence="7" key="1">
    <citation type="submission" date="2023-07" db="EMBL/GenBank/DDBJ databases">
        <title>Black Yeasts Isolated from many extreme environments.</title>
        <authorList>
            <person name="Coleine C."/>
            <person name="Stajich J.E."/>
            <person name="Selbmann L."/>
        </authorList>
    </citation>
    <scope>NUCLEOTIDE SEQUENCE</scope>
    <source>
        <strain evidence="7">CCFEE 5485</strain>
    </source>
</reference>
<dbReference type="Pfam" id="PF02463">
    <property type="entry name" value="SMC_N"/>
    <property type="match status" value="1"/>
</dbReference>
<evidence type="ECO:0000256" key="2">
    <source>
        <dbReference type="ARBA" id="ARBA00018687"/>
    </source>
</evidence>
<feature type="compositionally biased region" description="Basic and acidic residues" evidence="5">
    <location>
        <begin position="315"/>
        <end position="327"/>
    </location>
</feature>